<dbReference type="HAMAP" id="MF_01345_B">
    <property type="entry name" value="Ribosomal_uS17_B"/>
    <property type="match status" value="1"/>
</dbReference>
<keyword evidence="3" id="KW-0699">rRNA-binding</keyword>
<keyword evidence="8" id="KW-0934">Plastid</keyword>
<evidence type="ECO:0000256" key="5">
    <source>
        <dbReference type="ARBA" id="ARBA00022980"/>
    </source>
</evidence>
<dbReference type="NCBIfam" id="TIGR03635">
    <property type="entry name" value="uS17_bact"/>
    <property type="match status" value="1"/>
</dbReference>
<dbReference type="GO" id="GO:0006412">
    <property type="term" value="P:translation"/>
    <property type="evidence" value="ECO:0007669"/>
    <property type="project" value="InterPro"/>
</dbReference>
<dbReference type="GO" id="GO:0019843">
    <property type="term" value="F:rRNA binding"/>
    <property type="evidence" value="ECO:0007669"/>
    <property type="project" value="UniProtKB-KW"/>
</dbReference>
<dbReference type="AlphaFoldDB" id="A0A3G2QYR8"/>
<evidence type="ECO:0000256" key="3">
    <source>
        <dbReference type="ARBA" id="ARBA00022730"/>
    </source>
</evidence>
<dbReference type="PANTHER" id="PTHR10744">
    <property type="entry name" value="40S RIBOSOMAL PROTEIN S11 FAMILY MEMBER"/>
    <property type="match status" value="1"/>
</dbReference>
<geneLocation type="plastid" evidence="8"/>
<comment type="function">
    <text evidence="1">One of the primary rRNA binding proteins, it binds specifically to the 5'-end of 16S ribosomal RNA.</text>
</comment>
<dbReference type="GO" id="GO:0003735">
    <property type="term" value="F:structural constituent of ribosome"/>
    <property type="evidence" value="ECO:0007669"/>
    <property type="project" value="InterPro"/>
</dbReference>
<evidence type="ECO:0000256" key="6">
    <source>
        <dbReference type="ARBA" id="ARBA00023274"/>
    </source>
</evidence>
<dbReference type="CDD" id="cd00364">
    <property type="entry name" value="Ribosomal_uS17"/>
    <property type="match status" value="1"/>
</dbReference>
<reference evidence="8" key="1">
    <citation type="submission" date="2018-08" db="EMBL/GenBank/DDBJ databases">
        <title>Comparative Plastid Genomics of Synurophyceae: Evolutionary Evidence of Lateral Gene Transfer and Inverted Repeat Dynamics.</title>
        <authorList>
            <person name="Kim J.I."/>
            <person name="Shin H."/>
            <person name="Skaloud P."/>
            <person name="Jung J."/>
            <person name="Yoon H.S."/>
            <person name="Archibald J.M."/>
            <person name="Shin W."/>
        </authorList>
    </citation>
    <scope>NUCLEOTIDE SEQUENCE</scope>
    <source>
        <strain evidence="8">S114.C7</strain>
    </source>
</reference>
<proteinExistence type="inferred from homology"/>
<evidence type="ECO:0000256" key="4">
    <source>
        <dbReference type="ARBA" id="ARBA00022884"/>
    </source>
</evidence>
<name>A0A3G2QYR8_9STRA</name>
<gene>
    <name evidence="8" type="primary">rps17</name>
</gene>
<dbReference type="EMBL" id="MH795128">
    <property type="protein sequence ID" value="AYO28139.1"/>
    <property type="molecule type" value="Genomic_DNA"/>
</dbReference>
<evidence type="ECO:0000256" key="2">
    <source>
        <dbReference type="ARBA" id="ARBA00010254"/>
    </source>
</evidence>
<dbReference type="GO" id="GO:0005739">
    <property type="term" value="C:mitochondrion"/>
    <property type="evidence" value="ECO:0007669"/>
    <property type="project" value="TreeGrafter"/>
</dbReference>
<dbReference type="Pfam" id="PF00366">
    <property type="entry name" value="Ribosomal_S17"/>
    <property type="match status" value="1"/>
</dbReference>
<organism evidence="8">
    <name type="scientific">Synura petersenii</name>
    <dbReference type="NCBI Taxonomy" id="52555"/>
    <lineage>
        <taxon>Eukaryota</taxon>
        <taxon>Sar</taxon>
        <taxon>Stramenopiles</taxon>
        <taxon>Ochrophyta</taxon>
        <taxon>Synurophyceae</taxon>
        <taxon>Synurales</taxon>
        <taxon>Mallomonadaceae</taxon>
        <taxon>Synura</taxon>
    </lineage>
</organism>
<dbReference type="GO" id="GO:1990904">
    <property type="term" value="C:ribonucleoprotein complex"/>
    <property type="evidence" value="ECO:0007669"/>
    <property type="project" value="UniProtKB-KW"/>
</dbReference>
<evidence type="ECO:0000256" key="7">
    <source>
        <dbReference type="ARBA" id="ARBA00035251"/>
    </source>
</evidence>
<dbReference type="Gene3D" id="2.40.50.140">
    <property type="entry name" value="Nucleic acid-binding proteins"/>
    <property type="match status" value="1"/>
</dbReference>
<keyword evidence="4" id="KW-0694">RNA-binding</keyword>
<evidence type="ECO:0000256" key="1">
    <source>
        <dbReference type="ARBA" id="ARBA00002932"/>
    </source>
</evidence>
<keyword evidence="6" id="KW-0687">Ribonucleoprotein</keyword>
<evidence type="ECO:0000313" key="8">
    <source>
        <dbReference type="EMBL" id="AYO28139.1"/>
    </source>
</evidence>
<dbReference type="InterPro" id="IPR012340">
    <property type="entry name" value="NA-bd_OB-fold"/>
</dbReference>
<dbReference type="InterPro" id="IPR000266">
    <property type="entry name" value="Ribosomal_uS17"/>
</dbReference>
<accession>A0A3G2QYR8</accession>
<protein>
    <recommendedName>
        <fullName evidence="7">Small ribosomal subunit protein uS17c</fullName>
    </recommendedName>
</protein>
<dbReference type="SUPFAM" id="SSF50249">
    <property type="entry name" value="Nucleic acid-binding proteins"/>
    <property type="match status" value="1"/>
</dbReference>
<dbReference type="NCBIfam" id="NF004123">
    <property type="entry name" value="PRK05610.1"/>
    <property type="match status" value="1"/>
</dbReference>
<dbReference type="PRINTS" id="PR00973">
    <property type="entry name" value="RIBOSOMALS17"/>
</dbReference>
<comment type="similarity">
    <text evidence="2">Belongs to the universal ribosomal protein uS17 family.</text>
</comment>
<keyword evidence="5 8" id="KW-0689">Ribosomal protein</keyword>
<dbReference type="GO" id="GO:0005840">
    <property type="term" value="C:ribosome"/>
    <property type="evidence" value="ECO:0007669"/>
    <property type="project" value="UniProtKB-KW"/>
</dbReference>
<sequence length="82" mass="9678">MAKKERIGIVVSNKPQKTIVVAIQTRYQHPKYGKILIKTKRYMAHDEEKKCNSGDLVLLEESPPFSRHKKWILKKVLQIYEK</sequence>
<dbReference type="PANTHER" id="PTHR10744:SF1">
    <property type="entry name" value="SMALL RIBOSOMAL SUBUNIT PROTEIN US17M"/>
    <property type="match status" value="1"/>
</dbReference>
<dbReference type="InterPro" id="IPR019984">
    <property type="entry name" value="Ribosomal_uS17_bact/chlr"/>
</dbReference>